<dbReference type="GO" id="GO:0005737">
    <property type="term" value="C:cytoplasm"/>
    <property type="evidence" value="ECO:0007669"/>
    <property type="project" value="UniProtKB-SubCell"/>
</dbReference>
<dbReference type="InterPro" id="IPR022882">
    <property type="entry name" value="tRNA_adenine-N6_MeTrfase"/>
</dbReference>
<evidence type="ECO:0000256" key="2">
    <source>
        <dbReference type="ARBA" id="ARBA00022603"/>
    </source>
</evidence>
<evidence type="ECO:0000256" key="6">
    <source>
        <dbReference type="HAMAP-Rule" id="MF_01872"/>
    </source>
</evidence>
<dbReference type="EMBL" id="CP034562">
    <property type="protein sequence ID" value="AZQ62837.1"/>
    <property type="molecule type" value="Genomic_DNA"/>
</dbReference>
<dbReference type="InterPro" id="IPR007848">
    <property type="entry name" value="Small_mtfrase_dom"/>
</dbReference>
<evidence type="ECO:0000256" key="4">
    <source>
        <dbReference type="ARBA" id="ARBA00022691"/>
    </source>
</evidence>
<dbReference type="HAMAP" id="MF_01872">
    <property type="entry name" value="tRNA_methyltr_YfiC"/>
    <property type="match status" value="1"/>
</dbReference>
<evidence type="ECO:0000313" key="9">
    <source>
        <dbReference type="Proteomes" id="UP000267268"/>
    </source>
</evidence>
<dbReference type="GO" id="GO:0032259">
    <property type="term" value="P:methylation"/>
    <property type="evidence" value="ECO:0007669"/>
    <property type="project" value="UniProtKB-KW"/>
</dbReference>
<keyword evidence="4 6" id="KW-0949">S-adenosyl-L-methionine</keyword>
<evidence type="ECO:0000256" key="1">
    <source>
        <dbReference type="ARBA" id="ARBA00022490"/>
    </source>
</evidence>
<feature type="domain" description="Methyltransferase small" evidence="7">
    <location>
        <begin position="40"/>
        <end position="159"/>
    </location>
</feature>
<comment type="subcellular location">
    <subcellularLocation>
        <location evidence="6">Cytoplasm</location>
    </subcellularLocation>
</comment>
<dbReference type="CDD" id="cd02440">
    <property type="entry name" value="AdoMet_MTases"/>
    <property type="match status" value="1"/>
</dbReference>
<accession>A0A3Q9FMA7</accession>
<evidence type="ECO:0000259" key="7">
    <source>
        <dbReference type="Pfam" id="PF05175"/>
    </source>
</evidence>
<dbReference type="EC" id="2.1.1.223" evidence="6"/>
<dbReference type="InterPro" id="IPR002052">
    <property type="entry name" value="DNA_methylase_N6_adenine_CS"/>
</dbReference>
<comment type="function">
    <text evidence="6">Specifically methylates the adenine in position 37 of tRNA(1)(Val) (anticodon cmo5UAC).</text>
</comment>
<sequence>MNKYKTFKFKQFEIGQEKCAMKIGTDGMLLGAWADLSGCNTMLDIGTGSGLISLMCAQRYSELKIIGIDIDLGASEQAEENFKNSPWKERLSVKHIDFSELTLDTKVDAVVSNPPFFKDSYKANTDERTKARHSDHLTLESLFHSSAKILNKGGKLILIYPFDQVEDIYNVASENSFYIAKHCEVAHNIKKPVKRVLLEFCYQNLNDENIVSKLYLKENNSNDFSEQYIALTNKFHPFL</sequence>
<organism evidence="8 9">
    <name type="scientific">Flammeovirga pectinis</name>
    <dbReference type="NCBI Taxonomy" id="2494373"/>
    <lineage>
        <taxon>Bacteria</taxon>
        <taxon>Pseudomonadati</taxon>
        <taxon>Bacteroidota</taxon>
        <taxon>Cytophagia</taxon>
        <taxon>Cytophagales</taxon>
        <taxon>Flammeovirgaceae</taxon>
        <taxon>Flammeovirga</taxon>
    </lineage>
</organism>
<dbReference type="OrthoDB" id="5383291at2"/>
<dbReference type="PROSITE" id="PS00092">
    <property type="entry name" value="N6_MTASE"/>
    <property type="match status" value="1"/>
</dbReference>
<keyword evidence="3 6" id="KW-0808">Transferase</keyword>
<keyword evidence="2 6" id="KW-0489">Methyltransferase</keyword>
<dbReference type="RefSeq" id="WP_126614734.1">
    <property type="nucleotide sequence ID" value="NZ_CP034562.1"/>
</dbReference>
<comment type="similarity">
    <text evidence="6">Belongs to the methyltransferase superfamily. tRNA (adenine-N(6)-)-methyltransferase family.</text>
</comment>
<evidence type="ECO:0000256" key="5">
    <source>
        <dbReference type="ARBA" id="ARBA00022694"/>
    </source>
</evidence>
<dbReference type="GO" id="GO:0003676">
    <property type="term" value="F:nucleic acid binding"/>
    <property type="evidence" value="ECO:0007669"/>
    <property type="project" value="InterPro"/>
</dbReference>
<protein>
    <recommendedName>
        <fullName evidence="6">tRNA1(Val) (adenine(37)-N6)-methyltransferase</fullName>
        <ecNumber evidence="6">2.1.1.223</ecNumber>
    </recommendedName>
    <alternativeName>
        <fullName evidence="6">tRNA m6A37 methyltransferase</fullName>
    </alternativeName>
</protein>
<gene>
    <name evidence="8" type="ORF">EI427_11510</name>
</gene>
<evidence type="ECO:0000313" key="8">
    <source>
        <dbReference type="EMBL" id="AZQ62837.1"/>
    </source>
</evidence>
<keyword evidence="9" id="KW-1185">Reference proteome</keyword>
<dbReference type="PANTHER" id="PTHR47739">
    <property type="entry name" value="TRNA1(VAL) (ADENINE(37)-N6)-METHYLTRANSFERASE"/>
    <property type="match status" value="1"/>
</dbReference>
<dbReference type="PANTHER" id="PTHR47739:SF1">
    <property type="entry name" value="TRNA1(VAL) (ADENINE(37)-N6)-METHYLTRANSFERASE"/>
    <property type="match status" value="1"/>
</dbReference>
<dbReference type="Proteomes" id="UP000267268">
    <property type="component" value="Chromosome 1"/>
</dbReference>
<dbReference type="AlphaFoldDB" id="A0A3Q9FMA7"/>
<dbReference type="Gene3D" id="3.40.50.150">
    <property type="entry name" value="Vaccinia Virus protein VP39"/>
    <property type="match status" value="1"/>
</dbReference>
<dbReference type="GO" id="GO:0008033">
    <property type="term" value="P:tRNA processing"/>
    <property type="evidence" value="ECO:0007669"/>
    <property type="project" value="UniProtKB-UniRule"/>
</dbReference>
<dbReference type="InterPro" id="IPR029063">
    <property type="entry name" value="SAM-dependent_MTases_sf"/>
</dbReference>
<keyword evidence="1 6" id="KW-0963">Cytoplasm</keyword>
<name>A0A3Q9FMA7_9BACT</name>
<proteinExistence type="inferred from homology"/>
<dbReference type="InterPro" id="IPR050210">
    <property type="entry name" value="tRNA_Adenine-N(6)_MTase"/>
</dbReference>
<dbReference type="Pfam" id="PF05175">
    <property type="entry name" value="MTS"/>
    <property type="match status" value="1"/>
</dbReference>
<dbReference type="GO" id="GO:0016430">
    <property type="term" value="F:tRNA (adenine-N6)-methyltransferase activity"/>
    <property type="evidence" value="ECO:0007669"/>
    <property type="project" value="UniProtKB-UniRule"/>
</dbReference>
<reference evidence="8 9" key="1">
    <citation type="submission" date="2018-12" db="EMBL/GenBank/DDBJ databases">
        <title>Flammeovirga pectinis sp. nov., isolated from the gut of the Korean scallop, Patinopecten yessoensis.</title>
        <authorList>
            <person name="Bae J.-W."/>
            <person name="Jeong Y.-S."/>
            <person name="Kang W."/>
        </authorList>
    </citation>
    <scope>NUCLEOTIDE SEQUENCE [LARGE SCALE GENOMIC DNA]</scope>
    <source>
        <strain evidence="8 9">L12M1</strain>
    </source>
</reference>
<keyword evidence="5 6" id="KW-0819">tRNA processing</keyword>
<dbReference type="KEGG" id="fll:EI427_11510"/>
<dbReference type="SUPFAM" id="SSF53335">
    <property type="entry name" value="S-adenosyl-L-methionine-dependent methyltransferases"/>
    <property type="match status" value="1"/>
</dbReference>
<comment type="catalytic activity">
    <reaction evidence="6">
        <text>adenosine(37) in tRNA1(Val) + S-adenosyl-L-methionine = N(6)-methyladenosine(37) in tRNA1(Val) + S-adenosyl-L-homocysteine + H(+)</text>
        <dbReference type="Rhea" id="RHEA:43160"/>
        <dbReference type="Rhea" id="RHEA-COMP:10369"/>
        <dbReference type="Rhea" id="RHEA-COMP:10370"/>
        <dbReference type="ChEBI" id="CHEBI:15378"/>
        <dbReference type="ChEBI" id="CHEBI:57856"/>
        <dbReference type="ChEBI" id="CHEBI:59789"/>
        <dbReference type="ChEBI" id="CHEBI:74411"/>
        <dbReference type="ChEBI" id="CHEBI:74449"/>
        <dbReference type="EC" id="2.1.1.223"/>
    </reaction>
</comment>
<evidence type="ECO:0000256" key="3">
    <source>
        <dbReference type="ARBA" id="ARBA00022679"/>
    </source>
</evidence>